<dbReference type="InterPro" id="IPR025232">
    <property type="entry name" value="DUF4174"/>
</dbReference>
<protein>
    <submittedName>
        <fullName evidence="4">DUF4174 domain-containing protein</fullName>
    </submittedName>
</protein>
<dbReference type="Proteomes" id="UP000290889">
    <property type="component" value="Chromosome"/>
</dbReference>
<feature type="transmembrane region" description="Helical" evidence="2">
    <location>
        <begin position="12"/>
        <end position="32"/>
    </location>
</feature>
<sequence>MAFFILLFQEVFVMRYFKLFLGLIFFISISMYSQDLSDYRWKNRILFLFDPGEMLEKSTEQIKLFKAYQKEMEERNLIFLIFDGKVTRDGDFKIISQVLPPDKISRSEGVFLIGKDGGVKWESEYFAEPSVVFEIIDSMPMRRSEMRRKNKP</sequence>
<name>A0A411E7J3_9FLAO</name>
<dbReference type="Pfam" id="PF13778">
    <property type="entry name" value="DUF4174"/>
    <property type="match status" value="1"/>
</dbReference>
<proteinExistence type="predicted"/>
<reference evidence="4 5" key="1">
    <citation type="submission" date="2019-01" db="EMBL/GenBank/DDBJ databases">
        <title>Muriicola soli sp. nov., isolated from soil.</title>
        <authorList>
            <person name="Kang H.J."/>
            <person name="Kim S.B."/>
        </authorList>
    </citation>
    <scope>NUCLEOTIDE SEQUENCE [LARGE SCALE GENOMIC DNA]</scope>
    <source>
        <strain evidence="4 5">MMS17-SY002</strain>
    </source>
</reference>
<keyword evidence="1" id="KW-0732">Signal</keyword>
<dbReference type="EMBL" id="CP035544">
    <property type="protein sequence ID" value="QBA63493.1"/>
    <property type="molecule type" value="Genomic_DNA"/>
</dbReference>
<evidence type="ECO:0000313" key="4">
    <source>
        <dbReference type="EMBL" id="QBA63493.1"/>
    </source>
</evidence>
<gene>
    <name evidence="4" type="ORF">EQY75_02360</name>
</gene>
<keyword evidence="5" id="KW-1185">Reference proteome</keyword>
<dbReference type="KEGG" id="mur:EQY75_02360"/>
<dbReference type="RefSeq" id="WP_129602534.1">
    <property type="nucleotide sequence ID" value="NZ_CP035544.1"/>
</dbReference>
<feature type="domain" description="DUF4174" evidence="3">
    <location>
        <begin position="36"/>
        <end position="145"/>
    </location>
</feature>
<evidence type="ECO:0000313" key="5">
    <source>
        <dbReference type="Proteomes" id="UP000290889"/>
    </source>
</evidence>
<evidence type="ECO:0000256" key="2">
    <source>
        <dbReference type="SAM" id="Phobius"/>
    </source>
</evidence>
<evidence type="ECO:0000259" key="3">
    <source>
        <dbReference type="Pfam" id="PF13778"/>
    </source>
</evidence>
<accession>A0A411E7J3</accession>
<evidence type="ECO:0000256" key="1">
    <source>
        <dbReference type="ARBA" id="ARBA00022729"/>
    </source>
</evidence>
<organism evidence="4 5">
    <name type="scientific">Muriicola soli</name>
    <dbReference type="NCBI Taxonomy" id="2507538"/>
    <lineage>
        <taxon>Bacteria</taxon>
        <taxon>Pseudomonadati</taxon>
        <taxon>Bacteroidota</taxon>
        <taxon>Flavobacteriia</taxon>
        <taxon>Flavobacteriales</taxon>
        <taxon>Flavobacteriaceae</taxon>
        <taxon>Muriicola</taxon>
    </lineage>
</organism>
<dbReference type="OrthoDB" id="7362103at2"/>
<keyword evidence="2" id="KW-0472">Membrane</keyword>
<keyword evidence="2" id="KW-0812">Transmembrane</keyword>
<keyword evidence="2" id="KW-1133">Transmembrane helix</keyword>
<dbReference type="AlphaFoldDB" id="A0A411E7J3"/>